<keyword evidence="3" id="KW-1185">Reference proteome</keyword>
<accession>A0ABP6CA36</accession>
<dbReference type="EMBL" id="BAAATD010000006">
    <property type="protein sequence ID" value="GAA2609951.1"/>
    <property type="molecule type" value="Genomic_DNA"/>
</dbReference>
<sequence>MPSADLPTGVTMVVIRTSAAWDDEEKRTTGDRASAPLSAATPQRRRAIRPPVGTCSPLRHALVSGGMAPFGTGRSEYCHVSGTVNVKGPAFAQ</sequence>
<reference evidence="3" key="1">
    <citation type="journal article" date="2019" name="Int. J. Syst. Evol. Microbiol.">
        <title>The Global Catalogue of Microorganisms (GCM) 10K type strain sequencing project: providing services to taxonomists for standard genome sequencing and annotation.</title>
        <authorList>
            <consortium name="The Broad Institute Genomics Platform"/>
            <consortium name="The Broad Institute Genome Sequencing Center for Infectious Disease"/>
            <person name="Wu L."/>
            <person name="Ma J."/>
        </authorList>
    </citation>
    <scope>NUCLEOTIDE SEQUENCE [LARGE SCALE GENOMIC DNA]</scope>
    <source>
        <strain evidence="3">JCM 6833</strain>
    </source>
</reference>
<gene>
    <name evidence="2" type="ORF">GCM10010411_50430</name>
</gene>
<evidence type="ECO:0000313" key="3">
    <source>
        <dbReference type="Proteomes" id="UP001501509"/>
    </source>
</evidence>
<organism evidence="2 3">
    <name type="scientific">Actinomadura fulvescens</name>
    <dbReference type="NCBI Taxonomy" id="46160"/>
    <lineage>
        <taxon>Bacteria</taxon>
        <taxon>Bacillati</taxon>
        <taxon>Actinomycetota</taxon>
        <taxon>Actinomycetes</taxon>
        <taxon>Streptosporangiales</taxon>
        <taxon>Thermomonosporaceae</taxon>
        <taxon>Actinomadura</taxon>
    </lineage>
</organism>
<evidence type="ECO:0000256" key="1">
    <source>
        <dbReference type="SAM" id="MobiDB-lite"/>
    </source>
</evidence>
<evidence type="ECO:0000313" key="2">
    <source>
        <dbReference type="EMBL" id="GAA2609951.1"/>
    </source>
</evidence>
<dbReference type="Proteomes" id="UP001501509">
    <property type="component" value="Unassembled WGS sequence"/>
</dbReference>
<comment type="caution">
    <text evidence="2">The sequence shown here is derived from an EMBL/GenBank/DDBJ whole genome shotgun (WGS) entry which is preliminary data.</text>
</comment>
<proteinExistence type="predicted"/>
<protein>
    <submittedName>
        <fullName evidence="2">Uncharacterized protein</fullName>
    </submittedName>
</protein>
<name>A0ABP6CA36_9ACTN</name>
<feature type="region of interest" description="Disordered" evidence="1">
    <location>
        <begin position="22"/>
        <end position="53"/>
    </location>
</feature>